<feature type="transmembrane region" description="Helical" evidence="1">
    <location>
        <begin position="351"/>
        <end position="374"/>
    </location>
</feature>
<protein>
    <recommendedName>
        <fullName evidence="2">Fibronectin type-III domain-containing protein</fullName>
    </recommendedName>
</protein>
<dbReference type="SUPFAM" id="SSF49265">
    <property type="entry name" value="Fibronectin type III"/>
    <property type="match status" value="1"/>
</dbReference>
<name>A0A938BUG6_UNCW3</name>
<comment type="caution">
    <text evidence="3">The sequence shown here is derived from an EMBL/GenBank/DDBJ whole genome shotgun (WGS) entry which is preliminary data.</text>
</comment>
<dbReference type="InterPro" id="IPR036116">
    <property type="entry name" value="FN3_sf"/>
</dbReference>
<organism evidence="3 4">
    <name type="scientific">candidate division WOR-3 bacterium</name>
    <dbReference type="NCBI Taxonomy" id="2052148"/>
    <lineage>
        <taxon>Bacteria</taxon>
        <taxon>Bacteria division WOR-3</taxon>
    </lineage>
</organism>
<dbReference type="Pfam" id="PF20539">
    <property type="entry name" value="DUF6754"/>
    <property type="match status" value="1"/>
</dbReference>
<keyword evidence="1" id="KW-0472">Membrane</keyword>
<dbReference type="PROSITE" id="PS50853">
    <property type="entry name" value="FN3"/>
    <property type="match status" value="1"/>
</dbReference>
<keyword evidence="1" id="KW-1133">Transmembrane helix</keyword>
<sequence>MIALLILLLAAGQVAPLDSGVPALAPPPAPPGAVRAFDTPNDAGKSINVRWSAADKLAETWLVERTEPDSVKVIASNKPGEMSYLDEDVRDGIPYAYRVAAVTAADTVWSEPSPAVTSSPQFFNLSRINILIAMAIFFVLVIYYIETAKKGKNLFVRRIAGLDAVEEAVGRATEMGKPIVYVPGLGSVADIATIASLNILGEVAKKTAQYDSALLVPNRDPIVYTVAREIVKESYTKAGRPDAFKPDSVFFVTSEQFAFAAAVDGLMVREKPATNFFLGMFWAESLVLAETGAQTGAIQIAGTDSVFQLPFFITACDYTLIGEELYAASAYLSREPLLLGSLKGQDYGKMVILLTLVIGSALLLLSRLPALGFFSHVLGFFSTR</sequence>
<dbReference type="Proteomes" id="UP000779900">
    <property type="component" value="Unassembled WGS sequence"/>
</dbReference>
<gene>
    <name evidence="3" type="ORF">FJY68_08815</name>
</gene>
<dbReference type="InterPro" id="IPR046642">
    <property type="entry name" value="DUF6754"/>
</dbReference>
<evidence type="ECO:0000313" key="3">
    <source>
        <dbReference type="EMBL" id="MBM3331933.1"/>
    </source>
</evidence>
<feature type="domain" description="Fibronectin type-III" evidence="2">
    <location>
        <begin position="30"/>
        <end position="120"/>
    </location>
</feature>
<evidence type="ECO:0000256" key="1">
    <source>
        <dbReference type="SAM" id="Phobius"/>
    </source>
</evidence>
<accession>A0A938BUG6</accession>
<dbReference type="EMBL" id="VGIR01000051">
    <property type="protein sequence ID" value="MBM3331933.1"/>
    <property type="molecule type" value="Genomic_DNA"/>
</dbReference>
<dbReference type="InterPro" id="IPR003961">
    <property type="entry name" value="FN3_dom"/>
</dbReference>
<evidence type="ECO:0000259" key="2">
    <source>
        <dbReference type="PROSITE" id="PS50853"/>
    </source>
</evidence>
<dbReference type="Gene3D" id="2.60.40.10">
    <property type="entry name" value="Immunoglobulins"/>
    <property type="match status" value="1"/>
</dbReference>
<dbReference type="CDD" id="cd00063">
    <property type="entry name" value="FN3"/>
    <property type="match status" value="1"/>
</dbReference>
<feature type="transmembrane region" description="Helical" evidence="1">
    <location>
        <begin position="128"/>
        <end position="145"/>
    </location>
</feature>
<dbReference type="InterPro" id="IPR013783">
    <property type="entry name" value="Ig-like_fold"/>
</dbReference>
<keyword evidence="1" id="KW-0812">Transmembrane</keyword>
<evidence type="ECO:0000313" key="4">
    <source>
        <dbReference type="Proteomes" id="UP000779900"/>
    </source>
</evidence>
<reference evidence="3" key="1">
    <citation type="submission" date="2019-03" db="EMBL/GenBank/DDBJ databases">
        <title>Lake Tanganyika Metagenome-Assembled Genomes (MAGs).</title>
        <authorList>
            <person name="Tran P."/>
        </authorList>
    </citation>
    <scope>NUCLEOTIDE SEQUENCE</scope>
    <source>
        <strain evidence="3">K_DeepCast_150m_m2_040</strain>
    </source>
</reference>
<proteinExistence type="predicted"/>
<dbReference type="AlphaFoldDB" id="A0A938BUG6"/>